<keyword evidence="1" id="KW-0456">Lyase</keyword>
<feature type="domain" description="Pectate lyase" evidence="2">
    <location>
        <begin position="55"/>
        <end position="184"/>
    </location>
</feature>
<dbReference type="InterPro" id="IPR011050">
    <property type="entry name" value="Pectin_lyase_fold/virulence"/>
</dbReference>
<evidence type="ECO:0000256" key="1">
    <source>
        <dbReference type="ARBA" id="ARBA00023239"/>
    </source>
</evidence>
<evidence type="ECO:0000313" key="3">
    <source>
        <dbReference type="EMBL" id="MEI7063018.1"/>
    </source>
</evidence>
<comment type="caution">
    <text evidence="3">The sequence shown here is derived from an EMBL/GenBank/DDBJ whole genome shotgun (WGS) entry which is preliminary data.</text>
</comment>
<keyword evidence="4" id="KW-1185">Reference proteome</keyword>
<gene>
    <name evidence="3" type="ORF">WCU84_04965</name>
</gene>
<reference evidence="3 4" key="1">
    <citation type="submission" date="2024-03" db="EMBL/GenBank/DDBJ databases">
        <title>Analysis of soft rot Pectobacteriaceae population diversity in US potato growing regions between 2016 and 2022.</title>
        <authorList>
            <person name="Ma X."/>
            <person name="Zhang X."/>
            <person name="Stodghill P."/>
            <person name="Rioux R."/>
            <person name="Babler B."/>
            <person name="Shrestha S."/>
            <person name="Babler B."/>
            <person name="Rivedal H."/>
            <person name="Frost K."/>
            <person name="Hao J."/>
            <person name="Secor G."/>
            <person name="Swingle B."/>
        </authorList>
    </citation>
    <scope>NUCLEOTIDE SEQUENCE [LARGE SCALE GENOMIC DNA]</scope>
    <source>
        <strain evidence="3 4">SR64</strain>
    </source>
</reference>
<name>A0ABU8JJ39_DICCH</name>
<dbReference type="Pfam" id="PF00544">
    <property type="entry name" value="Pectate_lyase_4"/>
    <property type="match status" value="1"/>
</dbReference>
<proteinExistence type="predicted"/>
<dbReference type="InterPro" id="IPR002022">
    <property type="entry name" value="Pec_lyase"/>
</dbReference>
<protein>
    <recommendedName>
        <fullName evidence="2">Pectate lyase domain-containing protein</fullName>
    </recommendedName>
</protein>
<evidence type="ECO:0000259" key="2">
    <source>
        <dbReference type="Pfam" id="PF00544"/>
    </source>
</evidence>
<dbReference type="SUPFAM" id="SSF51126">
    <property type="entry name" value="Pectin lyase-like"/>
    <property type="match status" value="1"/>
</dbReference>
<sequence>MRFQRLHQQDPLHLRCSADDDRTGAIHYGQRRLRQTVISRIQRLPRQPFLFPALNRFDRRTPRLRFGNVHAYNNVYTGDVNHKAYRYQYSFGTSGSLLSENNAFTIDNLKKINGRDKECSVVKAFNGKIFSDKGSIINGASYNLNGCGFGFNTYSAKIPYKYSAQTITTNLANSISSNAGYGKL</sequence>
<dbReference type="InterPro" id="IPR012334">
    <property type="entry name" value="Pectin_lyas_fold"/>
</dbReference>
<accession>A0ABU8JJ39</accession>
<dbReference type="EMBL" id="JBBBOO010000003">
    <property type="protein sequence ID" value="MEI7063018.1"/>
    <property type="molecule type" value="Genomic_DNA"/>
</dbReference>
<organism evidence="3 4">
    <name type="scientific">Dickeya chrysanthemi</name>
    <name type="common">Pectobacterium chrysanthemi</name>
    <name type="synonym">Erwinia chrysanthemi</name>
    <dbReference type="NCBI Taxonomy" id="556"/>
    <lineage>
        <taxon>Bacteria</taxon>
        <taxon>Pseudomonadati</taxon>
        <taxon>Pseudomonadota</taxon>
        <taxon>Gammaproteobacteria</taxon>
        <taxon>Enterobacterales</taxon>
        <taxon>Pectobacteriaceae</taxon>
        <taxon>Dickeya</taxon>
    </lineage>
</organism>
<dbReference type="Gene3D" id="2.160.20.10">
    <property type="entry name" value="Single-stranded right-handed beta-helix, Pectin lyase-like"/>
    <property type="match status" value="1"/>
</dbReference>
<evidence type="ECO:0000313" key="4">
    <source>
        <dbReference type="Proteomes" id="UP001359469"/>
    </source>
</evidence>
<dbReference type="Proteomes" id="UP001359469">
    <property type="component" value="Unassembled WGS sequence"/>
</dbReference>